<reference evidence="2 3" key="1">
    <citation type="submission" date="2019-10" db="EMBL/GenBank/DDBJ databases">
        <title>Lysobacter alkalisoli sp. nov., isolated from saline-alkaline soil.</title>
        <authorList>
            <person name="Sun J.-Q."/>
        </authorList>
    </citation>
    <scope>NUCLEOTIDE SEQUENCE [LARGE SCALE GENOMIC DNA]</scope>
    <source>
        <strain evidence="2 3">KCTC 42381</strain>
    </source>
</reference>
<proteinExistence type="predicted"/>
<gene>
    <name evidence="2" type="ORF">FKV24_014545</name>
</gene>
<dbReference type="PANTHER" id="PTHR33741">
    <property type="entry name" value="TRANSMEMBRANE PROTEIN DDB_G0269096-RELATED"/>
    <property type="match status" value="1"/>
</dbReference>
<accession>A0A508A616</accession>
<dbReference type="InterPro" id="IPR058581">
    <property type="entry name" value="TM_HPP"/>
</dbReference>
<dbReference type="Proteomes" id="UP000320431">
    <property type="component" value="Unassembled WGS sequence"/>
</dbReference>
<protein>
    <submittedName>
        <fullName evidence="2">HPP family protein</fullName>
    </submittedName>
</protein>
<dbReference type="EMBL" id="VICD02000252">
    <property type="protein sequence ID" value="KAB8172597.1"/>
    <property type="molecule type" value="Genomic_DNA"/>
</dbReference>
<sequence length="180" mass="18810">MNSGPVRRRLRAFLHRPQQTVGWPAALRAGIGGGVAIGLLLALARLSGQPWLMAPFGASCVLLFSLPASPLSQPANVIGGHLLSTAIGLAVAQWLPDAVWAMPLAAMLAIAAMAGLRVTHPPAGADPLLVLLARPDWSFLLFPVALGSLALVAVAWCVHRVPGGVRYPLPPPRPEPTRTS</sequence>
<comment type="caution">
    <text evidence="2">The sequence shown here is derived from an EMBL/GenBank/DDBJ whole genome shotgun (WGS) entry which is preliminary data.</text>
</comment>
<dbReference type="PANTHER" id="PTHR33741:SF5">
    <property type="entry name" value="TRANSMEMBRANE PROTEIN DDB_G0269096-RELATED"/>
    <property type="match status" value="1"/>
</dbReference>
<organism evidence="2 3">
    <name type="scientific">Marilutibacter maris</name>
    <dbReference type="NCBI Taxonomy" id="1605891"/>
    <lineage>
        <taxon>Bacteria</taxon>
        <taxon>Pseudomonadati</taxon>
        <taxon>Pseudomonadota</taxon>
        <taxon>Gammaproteobacteria</taxon>
        <taxon>Lysobacterales</taxon>
        <taxon>Lysobacteraceae</taxon>
        <taxon>Marilutibacter</taxon>
    </lineage>
</organism>
<evidence type="ECO:0000259" key="1">
    <source>
        <dbReference type="Pfam" id="PF04982"/>
    </source>
</evidence>
<evidence type="ECO:0000313" key="2">
    <source>
        <dbReference type="EMBL" id="KAB8172597.1"/>
    </source>
</evidence>
<evidence type="ECO:0000313" key="3">
    <source>
        <dbReference type="Proteomes" id="UP000320431"/>
    </source>
</evidence>
<dbReference type="InterPro" id="IPR007065">
    <property type="entry name" value="HPP"/>
</dbReference>
<dbReference type="Pfam" id="PF04982">
    <property type="entry name" value="TM_HPP"/>
    <property type="match status" value="1"/>
</dbReference>
<name>A0A508A616_9GAMM</name>
<dbReference type="AlphaFoldDB" id="A0A508A616"/>
<dbReference type="RefSeq" id="WP_141482900.1">
    <property type="nucleotide sequence ID" value="NZ_VICD02000252.1"/>
</dbReference>
<feature type="domain" description="HPP transmembrane region" evidence="1">
    <location>
        <begin position="21"/>
        <end position="168"/>
    </location>
</feature>